<sequence>MRKPSSTGVSTCAERDAFQQRSRRPDGSRAADSHSLPTVLPNGHRRDTADASCTPAAPSNVPTLVRGTEVTARRSSDHVRPDDTKRLITISTLALAVVCAFTILSLLLPSIKPQGDVSRWCDNSDCLAHAALLTRSLNRSIDPCQNFDAYVCSTWKPDDRFPSVFQTALDDLSIAWLDGLHDLLEKGAKTASVAAKPLAMYASCVENSGASEADKGWFLEFLRARKLAWPERPRGGVRASSVLVDLALNWEMSLWMRVRVLKHPFTPGARRFLLLPGRTSDVRLFTALHEHVMSTGDYARYWGLIYHYFLGRQPGPEDEITIKKSAEAQGDAVAILMQVAMRRSYTSSSLIPVSEKNDTSTYRSTDIWLEALRENIQPMAPLSAGDDVLIANASSLFILRDFIGYHGDDAALMHLSWQFVQMYALVLDRTLLEDVLGNGTHATNFLALLCAAQVEAVYNPVLAELYIPSRLGHEGEALAVSLLGALKQKAIDGVSRMAWLDVDARGFFKRQLVSTVLRLWPSATFKDALAVEDLYAGCPQGGTSFVRFWMSARRCLSELLKGRRRDDISLMQPNFTPYLLGYDTFENAVGIPMAALASPLYWIRGTPGMLYGGLGSFFTAFLLSTLDEHKHYVHPNGSFDVNGSWLSARSAKALKKMQQCAATVRVSAIVGLEIVYSVFMEHLRNSFQFNLTSELTEEKVFFMTLCRSLCAKKGAAWSLGSCNGLLEHSKAFSRAFNCDASSALMARKDCKFLTTL</sequence>
<dbReference type="EMBL" id="CM023486">
    <property type="protein sequence ID" value="KAH6927366.1"/>
    <property type="molecule type" value="Genomic_DNA"/>
</dbReference>
<protein>
    <submittedName>
        <fullName evidence="1">Uncharacterized protein</fullName>
    </submittedName>
</protein>
<comment type="caution">
    <text evidence="1">The sequence shown here is derived from an EMBL/GenBank/DDBJ whole genome shotgun (WGS) entry which is preliminary data.</text>
</comment>
<evidence type="ECO:0000313" key="2">
    <source>
        <dbReference type="Proteomes" id="UP000821845"/>
    </source>
</evidence>
<dbReference type="Proteomes" id="UP000821845">
    <property type="component" value="Chromosome 6"/>
</dbReference>
<organism evidence="1 2">
    <name type="scientific">Hyalomma asiaticum</name>
    <name type="common">Tick</name>
    <dbReference type="NCBI Taxonomy" id="266040"/>
    <lineage>
        <taxon>Eukaryota</taxon>
        <taxon>Metazoa</taxon>
        <taxon>Ecdysozoa</taxon>
        <taxon>Arthropoda</taxon>
        <taxon>Chelicerata</taxon>
        <taxon>Arachnida</taxon>
        <taxon>Acari</taxon>
        <taxon>Parasitiformes</taxon>
        <taxon>Ixodida</taxon>
        <taxon>Ixodoidea</taxon>
        <taxon>Ixodidae</taxon>
        <taxon>Hyalomminae</taxon>
        <taxon>Hyalomma</taxon>
    </lineage>
</organism>
<accession>A0ACB7S0C5</accession>
<name>A0ACB7S0C5_HYAAI</name>
<keyword evidence="2" id="KW-1185">Reference proteome</keyword>
<reference evidence="1" key="1">
    <citation type="submission" date="2020-05" db="EMBL/GenBank/DDBJ databases">
        <title>Large-scale comparative analyses of tick genomes elucidate their genetic diversity and vector capacities.</title>
        <authorList>
            <person name="Jia N."/>
            <person name="Wang J."/>
            <person name="Shi W."/>
            <person name="Du L."/>
            <person name="Sun Y."/>
            <person name="Zhan W."/>
            <person name="Jiang J."/>
            <person name="Wang Q."/>
            <person name="Zhang B."/>
            <person name="Ji P."/>
            <person name="Sakyi L.B."/>
            <person name="Cui X."/>
            <person name="Yuan T."/>
            <person name="Jiang B."/>
            <person name="Yang W."/>
            <person name="Lam T.T.-Y."/>
            <person name="Chang Q."/>
            <person name="Ding S."/>
            <person name="Wang X."/>
            <person name="Zhu J."/>
            <person name="Ruan X."/>
            <person name="Zhao L."/>
            <person name="Wei J."/>
            <person name="Que T."/>
            <person name="Du C."/>
            <person name="Cheng J."/>
            <person name="Dai P."/>
            <person name="Han X."/>
            <person name="Huang E."/>
            <person name="Gao Y."/>
            <person name="Liu J."/>
            <person name="Shao H."/>
            <person name="Ye R."/>
            <person name="Li L."/>
            <person name="Wei W."/>
            <person name="Wang X."/>
            <person name="Wang C."/>
            <person name="Yang T."/>
            <person name="Huo Q."/>
            <person name="Li W."/>
            <person name="Guo W."/>
            <person name="Chen H."/>
            <person name="Zhou L."/>
            <person name="Ni X."/>
            <person name="Tian J."/>
            <person name="Zhou Y."/>
            <person name="Sheng Y."/>
            <person name="Liu T."/>
            <person name="Pan Y."/>
            <person name="Xia L."/>
            <person name="Li J."/>
            <person name="Zhao F."/>
            <person name="Cao W."/>
        </authorList>
    </citation>
    <scope>NUCLEOTIDE SEQUENCE</scope>
    <source>
        <strain evidence="1">Hyas-2018</strain>
    </source>
</reference>
<gene>
    <name evidence="1" type="ORF">HPB50_002327</name>
</gene>
<proteinExistence type="predicted"/>
<evidence type="ECO:0000313" key="1">
    <source>
        <dbReference type="EMBL" id="KAH6927366.1"/>
    </source>
</evidence>